<keyword evidence="3" id="KW-1185">Reference proteome</keyword>
<organism evidence="2 3">
    <name type="scientific">Pseudooceanicola albus</name>
    <dbReference type="NCBI Taxonomy" id="2692189"/>
    <lineage>
        <taxon>Bacteria</taxon>
        <taxon>Pseudomonadati</taxon>
        <taxon>Pseudomonadota</taxon>
        <taxon>Alphaproteobacteria</taxon>
        <taxon>Rhodobacterales</taxon>
        <taxon>Paracoccaceae</taxon>
        <taxon>Pseudooceanicola</taxon>
    </lineage>
</organism>
<keyword evidence="1" id="KW-0472">Membrane</keyword>
<dbReference type="EMBL" id="WUMU01000031">
    <property type="protein sequence ID" value="MXN20578.1"/>
    <property type="molecule type" value="Genomic_DNA"/>
</dbReference>
<sequence length="122" mass="13160">MIPLGKMLGWLAGGLGPALVRAYEARNAAGSEQERIAAEVEIARLHAQQQNRALGGRLTALMQALWAAPFVIYDWKLLVWDKVLAAGATDGLSVSLLEMQLRIATFYFGGAALVGAVRALRR</sequence>
<comment type="caution">
    <text evidence="2">The sequence shown here is derived from an EMBL/GenBank/DDBJ whole genome shotgun (WGS) entry which is preliminary data.</text>
</comment>
<accession>A0A6L7GAL5</accession>
<evidence type="ECO:0000256" key="1">
    <source>
        <dbReference type="SAM" id="Phobius"/>
    </source>
</evidence>
<keyword evidence="1" id="KW-0812">Transmembrane</keyword>
<evidence type="ECO:0000313" key="3">
    <source>
        <dbReference type="Proteomes" id="UP000477911"/>
    </source>
</evidence>
<protein>
    <submittedName>
        <fullName evidence="2">Uncharacterized protein</fullName>
    </submittedName>
</protein>
<reference evidence="2 3" key="1">
    <citation type="submission" date="2019-12" db="EMBL/GenBank/DDBJ databases">
        <authorList>
            <person name="Li M."/>
        </authorList>
    </citation>
    <scope>NUCLEOTIDE SEQUENCE [LARGE SCALE GENOMIC DNA]</scope>
    <source>
        <strain evidence="2 3">GBMRC 2024</strain>
    </source>
</reference>
<dbReference type="Proteomes" id="UP000477911">
    <property type="component" value="Unassembled WGS sequence"/>
</dbReference>
<proteinExistence type="predicted"/>
<dbReference type="RefSeq" id="WP_160896702.1">
    <property type="nucleotide sequence ID" value="NZ_WUMU01000031.1"/>
</dbReference>
<feature type="transmembrane region" description="Helical" evidence="1">
    <location>
        <begin position="101"/>
        <end position="120"/>
    </location>
</feature>
<dbReference type="AlphaFoldDB" id="A0A6L7GAL5"/>
<name>A0A6L7GAL5_9RHOB</name>
<evidence type="ECO:0000313" key="2">
    <source>
        <dbReference type="EMBL" id="MXN20578.1"/>
    </source>
</evidence>
<keyword evidence="1" id="KW-1133">Transmembrane helix</keyword>
<gene>
    <name evidence="2" type="ORF">GR170_22335</name>
</gene>